<evidence type="ECO:0000256" key="2">
    <source>
        <dbReference type="ARBA" id="ARBA00022741"/>
    </source>
</evidence>
<dbReference type="Gene3D" id="3.30.70.1620">
    <property type="match status" value="1"/>
</dbReference>
<feature type="coiled-coil region" evidence="6">
    <location>
        <begin position="676"/>
        <end position="720"/>
    </location>
</feature>
<feature type="domain" description="SMC hinge" evidence="7">
    <location>
        <begin position="525"/>
        <end position="639"/>
    </location>
</feature>
<reference evidence="8" key="1">
    <citation type="journal article" date="2005" name="Environ. Microbiol.">
        <title>Genetic and functional properties of uncultivated thermophilic crenarchaeotes from a subsurface gold mine as revealed by analysis of genome fragments.</title>
        <authorList>
            <person name="Nunoura T."/>
            <person name="Hirayama H."/>
            <person name="Takami H."/>
            <person name="Oida H."/>
            <person name="Nishi S."/>
            <person name="Shimamura S."/>
            <person name="Suzuki Y."/>
            <person name="Inagaki F."/>
            <person name="Takai K."/>
            <person name="Nealson K.H."/>
            <person name="Horikoshi K."/>
        </authorList>
    </citation>
    <scope>NUCLEOTIDE SEQUENCE</scope>
</reference>
<dbReference type="InterPro" id="IPR011890">
    <property type="entry name" value="SMC_prok"/>
</dbReference>
<dbReference type="InterPro" id="IPR010935">
    <property type="entry name" value="SMC_hinge"/>
</dbReference>
<dbReference type="PIRSF" id="PIRSF005719">
    <property type="entry name" value="SMC"/>
    <property type="match status" value="1"/>
</dbReference>
<evidence type="ECO:0000256" key="3">
    <source>
        <dbReference type="ARBA" id="ARBA00022840"/>
    </source>
</evidence>
<dbReference type="InterPro" id="IPR027417">
    <property type="entry name" value="P-loop_NTPase"/>
</dbReference>
<evidence type="ECO:0000259" key="7">
    <source>
        <dbReference type="SMART" id="SM00968"/>
    </source>
</evidence>
<evidence type="ECO:0000256" key="4">
    <source>
        <dbReference type="ARBA" id="ARBA00023054"/>
    </source>
</evidence>
<organism evidence="8">
    <name type="scientific">uncultured prokaryote</name>
    <dbReference type="NCBI Taxonomy" id="198431"/>
    <lineage>
        <taxon>unclassified sequences</taxon>
        <taxon>environmental samples</taxon>
    </lineage>
</organism>
<dbReference type="SMART" id="SM00968">
    <property type="entry name" value="SMC_hinge"/>
    <property type="match status" value="1"/>
</dbReference>
<sequence>MPLRLKSLELHGYKTFASRTLFEFAPGITAIVGPNGSGKSNISDALRWVLGEQSYGLLRARKTEDMIFAGSESRPRAGMASATALFDNSDGWLPIEFTEVAITRRAYRDGRNEYLLNGQPVRLREINELLAQAGLSERTYTIIGQGLVDASLALKADERRRLFEEAAGIGLYRARREEALRRLENTRHNLERLLDLLAELEPRLKHLERQARRAQEYAQVQADLQLLLRDWYGYHWYHAQEELRRTREILHRQEAQAQEARRAYQQLQEKHAAFRQQVGDLRQQLSARHHELSAWHTRREETGRALLVNEERLRALEQRLAALQDERIRLQEEQQRLESEQAQSQATLLRLQNELREAEENLNEAEGELSDLQADRAVVEESLQQARRLLEKLQTQQSETNARLDETMRRIETLRPRLEQLLLEKQSLEQATQDLERELDRRARACAAAEAALSQAEKEHKAARAALEQAENLWRARQEALREAEMTLTRLRARLEVLEQAEQSLSGYAEGTRLLLEAARQGKLKGIQNILSALLEVPAEYEEAIRAALGESLDAILLEEGSLEEALILLEGDSAERAALLPLEVPAAPPPLMAGMDEEGCLGWAGEHLRAPAELQGLLARLLEGVWIVRDRQTARRLLPRLPGLRALVTLRGEVFRRDGVILAGGRGRPSALTRSRQKRELQSEIERALQKLEEARQELEQAKHARDEAVQKLKIAENREHQARQGWSEAQAAEQKLRLEFQAAKRQREWQDHQESQLRQEAQRADEARERLLRQRSELEAQLEQAQEQVRQITRRLAEYPIEEARQQVTYWKTRRAVADQALKGAQQRHQELEEALARLQTQRIRNETALAEATQQRAALLDQAGKLRFQDQEIQQRLQALGIEIEPLERALQDAEAEAARLQEAEIAAQRALSLAERLLNQAQLEFSRSQEVLENLQRRVNEELGLVQFEAQTSGLMPLPLEGLVETLPALRELPAGLEEQIARQRAQLRRLGPVNPQAQEEYEAERARLAFLKTQIEDLQKAEADLRQLIAELDERTRQEFLKTFQEVDRHFREIFLRLFGGGSARLTLSDPENLVESGIEIEARLPGRREQGLALLSGGERSLTALALVFALLKVSPTPLCVMDEVDAMLDEANVGRFRELLQELSRETQFIIITHNRNTVQAAEVIYGVTMGRDSTSQVLSLRLDEVERM</sequence>
<dbReference type="AlphaFoldDB" id="H5SM11"/>
<dbReference type="Gene3D" id="1.20.1060.20">
    <property type="match status" value="1"/>
</dbReference>
<dbReference type="SUPFAM" id="SSF57997">
    <property type="entry name" value="Tropomyosin"/>
    <property type="match status" value="1"/>
</dbReference>
<evidence type="ECO:0000256" key="1">
    <source>
        <dbReference type="ARBA" id="ARBA00022490"/>
    </source>
</evidence>
<dbReference type="GO" id="GO:0003677">
    <property type="term" value="F:DNA binding"/>
    <property type="evidence" value="ECO:0007669"/>
    <property type="project" value="UniProtKB-KW"/>
</dbReference>
<keyword evidence="5" id="KW-0238">DNA-binding</keyword>
<dbReference type="NCBIfam" id="TIGR02168">
    <property type="entry name" value="SMC_prok_B"/>
    <property type="match status" value="1"/>
</dbReference>
<dbReference type="EMBL" id="AP011769">
    <property type="protein sequence ID" value="BAL57197.1"/>
    <property type="molecule type" value="Genomic_DNA"/>
</dbReference>
<feature type="coiled-coil region" evidence="6">
    <location>
        <begin position="173"/>
        <end position="501"/>
    </location>
</feature>
<evidence type="ECO:0000256" key="6">
    <source>
        <dbReference type="SAM" id="Coils"/>
    </source>
</evidence>
<dbReference type="SUPFAM" id="SSF90257">
    <property type="entry name" value="Myosin rod fragments"/>
    <property type="match status" value="1"/>
</dbReference>
<proteinExistence type="inferred from homology"/>
<dbReference type="GO" id="GO:0030261">
    <property type="term" value="P:chromosome condensation"/>
    <property type="evidence" value="ECO:0007669"/>
    <property type="project" value="InterPro"/>
</dbReference>
<dbReference type="Pfam" id="PF02463">
    <property type="entry name" value="SMC_N"/>
    <property type="match status" value="1"/>
</dbReference>
<keyword evidence="3" id="KW-0067">ATP-binding</keyword>
<dbReference type="Gene3D" id="3.40.50.300">
    <property type="entry name" value="P-loop containing nucleotide triphosphate hydrolases"/>
    <property type="match status" value="2"/>
</dbReference>
<dbReference type="GO" id="GO:0016887">
    <property type="term" value="F:ATP hydrolysis activity"/>
    <property type="evidence" value="ECO:0007669"/>
    <property type="project" value="InterPro"/>
</dbReference>
<dbReference type="InterPro" id="IPR036277">
    <property type="entry name" value="SMC_hinge_sf"/>
</dbReference>
<dbReference type="SUPFAM" id="SSF75553">
    <property type="entry name" value="Smc hinge domain"/>
    <property type="match status" value="1"/>
</dbReference>
<dbReference type="InterPro" id="IPR024704">
    <property type="entry name" value="SMC"/>
</dbReference>
<evidence type="ECO:0000256" key="5">
    <source>
        <dbReference type="ARBA" id="ARBA00023125"/>
    </source>
</evidence>
<protein>
    <submittedName>
        <fullName evidence="8">Chromosome segregation protein SMC</fullName>
    </submittedName>
</protein>
<dbReference type="GO" id="GO:0005524">
    <property type="term" value="F:ATP binding"/>
    <property type="evidence" value="ECO:0007669"/>
    <property type="project" value="UniProtKB-KW"/>
</dbReference>
<keyword evidence="1" id="KW-0963">Cytoplasm</keyword>
<dbReference type="Pfam" id="PF06470">
    <property type="entry name" value="SMC_hinge"/>
    <property type="match status" value="1"/>
</dbReference>
<reference evidence="8" key="2">
    <citation type="journal article" date="2012" name="PLoS ONE">
        <title>A Deeply Branching Thermophilic Bacterium with an Ancient Acetyl-CoA Pathway Dominates a Subsurface Ecosystem.</title>
        <authorList>
            <person name="Takami H."/>
            <person name="Noguchi H."/>
            <person name="Takaki Y."/>
            <person name="Uchiyama I."/>
            <person name="Toyoda A."/>
            <person name="Nishi S."/>
            <person name="Chee G.-J."/>
            <person name="Arai W."/>
            <person name="Nunoura T."/>
            <person name="Itoh T."/>
            <person name="Hattori M."/>
            <person name="Takai K."/>
        </authorList>
    </citation>
    <scope>NUCLEOTIDE SEQUENCE</scope>
</reference>
<feature type="coiled-coil region" evidence="6">
    <location>
        <begin position="752"/>
        <end position="942"/>
    </location>
</feature>
<dbReference type="HAMAP" id="MF_01894">
    <property type="entry name" value="Smc_prok"/>
    <property type="match status" value="1"/>
</dbReference>
<keyword evidence="2" id="KW-0547">Nucleotide-binding</keyword>
<evidence type="ECO:0000313" key="8">
    <source>
        <dbReference type="EMBL" id="BAL57197.1"/>
    </source>
</evidence>
<gene>
    <name evidence="8" type="ORF">HGMM_F48B01C13</name>
</gene>
<dbReference type="InterPro" id="IPR003395">
    <property type="entry name" value="RecF/RecN/SMC_N"/>
</dbReference>
<keyword evidence="4 6" id="KW-0175">Coiled coil</keyword>
<dbReference type="GO" id="GO:0007062">
    <property type="term" value="P:sister chromatid cohesion"/>
    <property type="evidence" value="ECO:0007669"/>
    <property type="project" value="InterPro"/>
</dbReference>
<dbReference type="PANTHER" id="PTHR43977">
    <property type="entry name" value="STRUCTURAL MAINTENANCE OF CHROMOSOMES PROTEIN 3"/>
    <property type="match status" value="1"/>
</dbReference>
<feature type="coiled-coil region" evidence="6">
    <location>
        <begin position="999"/>
        <end position="1043"/>
    </location>
</feature>
<dbReference type="SUPFAM" id="SSF52540">
    <property type="entry name" value="P-loop containing nucleoside triphosphate hydrolases"/>
    <property type="match status" value="1"/>
</dbReference>
<accession>H5SM11</accession>
<name>H5SM11_9ZZZZ</name>